<accession>A0ABY5E419</accession>
<evidence type="ECO:0000313" key="6">
    <source>
        <dbReference type="EMBL" id="UTJ06501.1"/>
    </source>
</evidence>
<comment type="similarity">
    <text evidence="2">Belongs to the bacterial solute-binding protein 2 family.</text>
</comment>
<dbReference type="PANTHER" id="PTHR46847:SF1">
    <property type="entry name" value="D-ALLOSE-BINDING PERIPLASMIC PROTEIN-RELATED"/>
    <property type="match status" value="1"/>
</dbReference>
<dbReference type="EMBL" id="CP100595">
    <property type="protein sequence ID" value="UTJ06501.1"/>
    <property type="molecule type" value="Genomic_DNA"/>
</dbReference>
<dbReference type="SUPFAM" id="SSF53822">
    <property type="entry name" value="Periplasmic binding protein-like I"/>
    <property type="match status" value="1"/>
</dbReference>
<feature type="chain" id="PRO_5045267896" evidence="4">
    <location>
        <begin position="21"/>
        <end position="317"/>
    </location>
</feature>
<dbReference type="PANTHER" id="PTHR46847">
    <property type="entry name" value="D-ALLOSE-BINDING PERIPLASMIC PROTEIN-RELATED"/>
    <property type="match status" value="1"/>
</dbReference>
<proteinExistence type="inferred from homology"/>
<evidence type="ECO:0000256" key="4">
    <source>
        <dbReference type="SAM" id="SignalP"/>
    </source>
</evidence>
<keyword evidence="3 4" id="KW-0732">Signal</keyword>
<name>A0ABY5E419_9BACT</name>
<protein>
    <submittedName>
        <fullName evidence="6">Substrate-binding domain-containing protein</fullName>
    </submittedName>
</protein>
<evidence type="ECO:0000259" key="5">
    <source>
        <dbReference type="Pfam" id="PF13407"/>
    </source>
</evidence>
<dbReference type="InterPro" id="IPR028082">
    <property type="entry name" value="Peripla_BP_I"/>
</dbReference>
<evidence type="ECO:0000256" key="2">
    <source>
        <dbReference type="ARBA" id="ARBA00007639"/>
    </source>
</evidence>
<gene>
    <name evidence="6" type="ORF">NJU99_14845</name>
</gene>
<organism evidence="6 7">
    <name type="scientific">Arcobacter roscoffensis</name>
    <dbReference type="NCBI Taxonomy" id="2961520"/>
    <lineage>
        <taxon>Bacteria</taxon>
        <taxon>Pseudomonadati</taxon>
        <taxon>Campylobacterota</taxon>
        <taxon>Epsilonproteobacteria</taxon>
        <taxon>Campylobacterales</taxon>
        <taxon>Arcobacteraceae</taxon>
        <taxon>Arcobacter</taxon>
    </lineage>
</organism>
<dbReference type="Gene3D" id="3.40.50.2300">
    <property type="match status" value="2"/>
</dbReference>
<feature type="signal peptide" evidence="4">
    <location>
        <begin position="1"/>
        <end position="20"/>
    </location>
</feature>
<dbReference type="Pfam" id="PF13407">
    <property type="entry name" value="Peripla_BP_4"/>
    <property type="match status" value="1"/>
</dbReference>
<reference evidence="6" key="1">
    <citation type="submission" date="2022-07" db="EMBL/GenBank/DDBJ databases">
        <title>Arcobacter roscoffensis sp. nov., a marine bacterium isolated from coastal seawater collected from Roscoff, France.</title>
        <authorList>
            <person name="Pascual J."/>
            <person name="Lepeaux C."/>
            <person name="Methner A."/>
            <person name="Overmann J."/>
        </authorList>
    </citation>
    <scope>NUCLEOTIDE SEQUENCE</scope>
    <source>
        <strain evidence="6">ARW1-2F2</strain>
    </source>
</reference>
<dbReference type="RefSeq" id="WP_254576680.1">
    <property type="nucleotide sequence ID" value="NZ_CP100595.1"/>
</dbReference>
<sequence>MKHFKILLFFIIFNNSLLQATETKKIVYITADMKIPFWSIMSKGINNITKKHAYDFKVYDSQNSAKMELMHTISAIKSEVDGIVVSPTTSSACVTILKLAKKANIPVVIADVGSDNDNYVSYISSNNKLGAYNIGKTLAKEMKKKGIDNKKVGIIAIPQKRLNGQQRTAGFMEALNQANIKGADIKQLITWSDEETYTYTKELINRFPELGAIWLQTSNIYKGAIKALKDSNKEKEILLIAFDAEPEFIELIKKNTILASGMQQPYLMGQQAAISMHKYLNNQSIVKNIQIPILNVSTANIKQKKNEINLNVLGIEN</sequence>
<dbReference type="InterPro" id="IPR025997">
    <property type="entry name" value="SBP_2_dom"/>
</dbReference>
<evidence type="ECO:0000313" key="7">
    <source>
        <dbReference type="Proteomes" id="UP001060012"/>
    </source>
</evidence>
<feature type="domain" description="Periplasmic binding protein" evidence="5">
    <location>
        <begin position="26"/>
        <end position="283"/>
    </location>
</feature>
<evidence type="ECO:0000256" key="3">
    <source>
        <dbReference type="ARBA" id="ARBA00022729"/>
    </source>
</evidence>
<comment type="subcellular location">
    <subcellularLocation>
        <location evidence="1">Cell envelope</location>
    </subcellularLocation>
</comment>
<dbReference type="Proteomes" id="UP001060012">
    <property type="component" value="Chromosome"/>
</dbReference>
<evidence type="ECO:0000256" key="1">
    <source>
        <dbReference type="ARBA" id="ARBA00004196"/>
    </source>
</evidence>
<keyword evidence="7" id="KW-1185">Reference proteome</keyword>